<evidence type="ECO:0000313" key="1">
    <source>
        <dbReference type="EMBL" id="GLK72188.1"/>
    </source>
</evidence>
<organism evidence="1 2">
    <name type="scientific">Ancylobacter dichloromethanicus</name>
    <dbReference type="NCBI Taxonomy" id="518825"/>
    <lineage>
        <taxon>Bacteria</taxon>
        <taxon>Pseudomonadati</taxon>
        <taxon>Pseudomonadota</taxon>
        <taxon>Alphaproteobacteria</taxon>
        <taxon>Hyphomicrobiales</taxon>
        <taxon>Xanthobacteraceae</taxon>
        <taxon>Ancylobacter</taxon>
    </lineage>
</organism>
<dbReference type="InterPro" id="IPR046035">
    <property type="entry name" value="DUF5993"/>
</dbReference>
<sequence>MPASRSVQRRDESPFFGFFVSLAFAAAGRRCFAVAACLVSIGLLLKLFKPHATSSLDIVL</sequence>
<reference evidence="1" key="2">
    <citation type="submission" date="2023-01" db="EMBL/GenBank/DDBJ databases">
        <authorList>
            <person name="Sun Q."/>
            <person name="Evtushenko L."/>
        </authorList>
    </citation>
    <scope>NUCLEOTIDE SEQUENCE</scope>
    <source>
        <strain evidence="1">VKM B-2484</strain>
    </source>
</reference>
<gene>
    <name evidence="1" type="ORF">GCM10017643_23040</name>
</gene>
<keyword evidence="2" id="KW-1185">Reference proteome</keyword>
<dbReference type="Proteomes" id="UP001143370">
    <property type="component" value="Unassembled WGS sequence"/>
</dbReference>
<evidence type="ECO:0000313" key="2">
    <source>
        <dbReference type="Proteomes" id="UP001143370"/>
    </source>
</evidence>
<protein>
    <submittedName>
        <fullName evidence="1">Uncharacterized protein</fullName>
    </submittedName>
</protein>
<accession>A0A9W6JAS4</accession>
<proteinExistence type="predicted"/>
<name>A0A9W6JAS4_9HYPH</name>
<dbReference type="Pfam" id="PF19455">
    <property type="entry name" value="DUF5993"/>
    <property type="match status" value="1"/>
</dbReference>
<dbReference type="AlphaFoldDB" id="A0A9W6JAS4"/>
<comment type="caution">
    <text evidence="1">The sequence shown here is derived from an EMBL/GenBank/DDBJ whole genome shotgun (WGS) entry which is preliminary data.</text>
</comment>
<dbReference type="EMBL" id="BSFJ01000009">
    <property type="protein sequence ID" value="GLK72188.1"/>
    <property type="molecule type" value="Genomic_DNA"/>
</dbReference>
<reference evidence="1" key="1">
    <citation type="journal article" date="2014" name="Int. J. Syst. Evol. Microbiol.">
        <title>Complete genome sequence of Corynebacterium casei LMG S-19264T (=DSM 44701T), isolated from a smear-ripened cheese.</title>
        <authorList>
            <consortium name="US DOE Joint Genome Institute (JGI-PGF)"/>
            <person name="Walter F."/>
            <person name="Albersmeier A."/>
            <person name="Kalinowski J."/>
            <person name="Ruckert C."/>
        </authorList>
    </citation>
    <scope>NUCLEOTIDE SEQUENCE</scope>
    <source>
        <strain evidence="1">VKM B-2484</strain>
    </source>
</reference>